<protein>
    <submittedName>
        <fullName evidence="1 3">Uncharacterized protein</fullName>
    </submittedName>
</protein>
<keyword evidence="2" id="KW-1185">Reference proteome</keyword>
<dbReference type="Proteomes" id="UP000271162">
    <property type="component" value="Unassembled WGS sequence"/>
</dbReference>
<dbReference type="OMA" id="CSDIKQI"/>
<dbReference type="AlphaFoldDB" id="A0A0N4Y330"/>
<accession>A0A0N4Y330</accession>
<organism evidence="3">
    <name type="scientific">Nippostrongylus brasiliensis</name>
    <name type="common">Rat hookworm</name>
    <dbReference type="NCBI Taxonomy" id="27835"/>
    <lineage>
        <taxon>Eukaryota</taxon>
        <taxon>Metazoa</taxon>
        <taxon>Ecdysozoa</taxon>
        <taxon>Nematoda</taxon>
        <taxon>Chromadorea</taxon>
        <taxon>Rhabditida</taxon>
        <taxon>Rhabditina</taxon>
        <taxon>Rhabditomorpha</taxon>
        <taxon>Strongyloidea</taxon>
        <taxon>Heligmosomidae</taxon>
        <taxon>Nippostrongylus</taxon>
    </lineage>
</organism>
<reference evidence="3" key="1">
    <citation type="submission" date="2017-02" db="UniProtKB">
        <authorList>
            <consortium name="WormBaseParasite"/>
        </authorList>
    </citation>
    <scope>IDENTIFICATION</scope>
</reference>
<gene>
    <name evidence="1" type="ORF">NBR_LOCUS10177</name>
</gene>
<evidence type="ECO:0000313" key="1">
    <source>
        <dbReference type="EMBL" id="VDL73766.1"/>
    </source>
</evidence>
<proteinExistence type="predicted"/>
<dbReference type="WBParaSite" id="NBR_0001017601-mRNA-1">
    <property type="protein sequence ID" value="NBR_0001017601-mRNA-1"/>
    <property type="gene ID" value="NBR_0001017601"/>
</dbReference>
<reference evidence="1 2" key="2">
    <citation type="submission" date="2018-11" db="EMBL/GenBank/DDBJ databases">
        <authorList>
            <consortium name="Pathogen Informatics"/>
        </authorList>
    </citation>
    <scope>NUCLEOTIDE SEQUENCE [LARGE SCALE GENOMIC DNA]</scope>
</reference>
<sequence>MGDDFAKETTMSKILDMALQKRRGQGRRKKGFDLRKHFLQTQLIRTLSSDINKILTSREKRRRAAQLYLKDL</sequence>
<evidence type="ECO:0000313" key="3">
    <source>
        <dbReference type="WBParaSite" id="NBR_0001017601-mRNA-1"/>
    </source>
</evidence>
<name>A0A0N4Y330_NIPBR</name>
<dbReference type="EMBL" id="UYSL01020266">
    <property type="protein sequence ID" value="VDL73766.1"/>
    <property type="molecule type" value="Genomic_DNA"/>
</dbReference>
<evidence type="ECO:0000313" key="2">
    <source>
        <dbReference type="Proteomes" id="UP000271162"/>
    </source>
</evidence>